<organism evidence="2 3">
    <name type="scientific">Bondarzewia mesenterica</name>
    <dbReference type="NCBI Taxonomy" id="1095465"/>
    <lineage>
        <taxon>Eukaryota</taxon>
        <taxon>Fungi</taxon>
        <taxon>Dikarya</taxon>
        <taxon>Basidiomycota</taxon>
        <taxon>Agaricomycotina</taxon>
        <taxon>Agaricomycetes</taxon>
        <taxon>Russulales</taxon>
        <taxon>Bondarzewiaceae</taxon>
        <taxon>Bondarzewia</taxon>
    </lineage>
</organism>
<keyword evidence="1" id="KW-0175">Coiled coil</keyword>
<protein>
    <submittedName>
        <fullName evidence="2">Uncharacterized protein</fullName>
    </submittedName>
</protein>
<evidence type="ECO:0000313" key="2">
    <source>
        <dbReference type="EMBL" id="THH05358.1"/>
    </source>
</evidence>
<comment type="caution">
    <text evidence="2">The sequence shown here is derived from an EMBL/GenBank/DDBJ whole genome shotgun (WGS) entry which is preliminary data.</text>
</comment>
<reference evidence="2 3" key="1">
    <citation type="submission" date="2019-02" db="EMBL/GenBank/DDBJ databases">
        <title>Genome sequencing of the rare red list fungi Bondarzewia mesenterica.</title>
        <authorList>
            <person name="Buettner E."/>
            <person name="Kellner H."/>
        </authorList>
    </citation>
    <scope>NUCLEOTIDE SEQUENCE [LARGE SCALE GENOMIC DNA]</scope>
    <source>
        <strain evidence="2 3">DSM 108281</strain>
    </source>
</reference>
<evidence type="ECO:0000256" key="1">
    <source>
        <dbReference type="SAM" id="Coils"/>
    </source>
</evidence>
<sequence>MPAHPILIAKLKEVLSDHMKSLPGAPADLEDYIVWGKTFVGYLNHLEMLDGFTLDADVDKWVEEVSAALEPITIHEWLEWGMRVLPQLSALVQREREIATKCEKAWAQEEQAAAAKAKEEARIAHRKIREAEKLALLMADKISPDDFEHNSDDEQMGDISVVSDSGKGKGRAEKWKTAEVTVIPNGAVLVNDPCDHCASDFSILYACYCIPGAEKCTKCAQDKKRCLLVTTASRGTIPVIKVELADTTASGSSVPRPKLTARLLGSSTISTMTFAKKPLDELERLTMEGATASKVTMSLSGLLHTEDMITW</sequence>
<name>A0A4S4L3W8_9AGAM</name>
<dbReference type="EMBL" id="SGPL01001020">
    <property type="protein sequence ID" value="THH05358.1"/>
    <property type="molecule type" value="Genomic_DNA"/>
</dbReference>
<gene>
    <name evidence="2" type="ORF">EW146_g9924</name>
</gene>
<proteinExistence type="predicted"/>
<feature type="coiled-coil region" evidence="1">
    <location>
        <begin position="107"/>
        <end position="134"/>
    </location>
</feature>
<keyword evidence="3" id="KW-1185">Reference proteome</keyword>
<dbReference type="Proteomes" id="UP000310158">
    <property type="component" value="Unassembled WGS sequence"/>
</dbReference>
<accession>A0A4S4L3W8</accession>
<evidence type="ECO:0000313" key="3">
    <source>
        <dbReference type="Proteomes" id="UP000310158"/>
    </source>
</evidence>
<dbReference type="AlphaFoldDB" id="A0A4S4L3W8"/>